<dbReference type="EMBL" id="NWUJ01000004">
    <property type="protein sequence ID" value="PFH35909.1"/>
    <property type="molecule type" value="Genomic_DNA"/>
</dbReference>
<comment type="caution">
    <text evidence="5">The sequence shown here is derived from an EMBL/GenBank/DDBJ whole genome shotgun (WGS) entry which is preliminary data.</text>
</comment>
<reference evidence="5 6" key="1">
    <citation type="submission" date="2017-09" db="EMBL/GenBank/DDBJ databases">
        <title>Genome sequencing of Besnoitia besnoiti strain Bb-Ger1.</title>
        <authorList>
            <person name="Schares G."/>
            <person name="Venepally P."/>
            <person name="Lorenzi H.A."/>
        </authorList>
    </citation>
    <scope>NUCLEOTIDE SEQUENCE [LARGE SCALE GENOMIC DNA]</scope>
    <source>
        <strain evidence="5 6">Bb-Ger1</strain>
    </source>
</reference>
<evidence type="ECO:0000256" key="4">
    <source>
        <dbReference type="SAM" id="MobiDB-lite"/>
    </source>
</evidence>
<dbReference type="Proteomes" id="UP000224006">
    <property type="component" value="Chromosome IV"/>
</dbReference>
<feature type="compositionally biased region" description="Basic and acidic residues" evidence="4">
    <location>
        <begin position="14"/>
        <end position="26"/>
    </location>
</feature>
<dbReference type="GeneID" id="40310489"/>
<dbReference type="PANTHER" id="PTHR15367:SF2">
    <property type="entry name" value="DNA-DIRECTED RNA POLYMERASE III SUBUNIT"/>
    <property type="match status" value="1"/>
</dbReference>
<dbReference type="InterPro" id="IPR024661">
    <property type="entry name" value="RNA_pol_III_Rpc31"/>
</dbReference>
<keyword evidence="6" id="KW-1185">Reference proteome</keyword>
<gene>
    <name evidence="5" type="ORF">BESB_055600</name>
</gene>
<evidence type="ECO:0000256" key="1">
    <source>
        <dbReference type="ARBA" id="ARBA00004123"/>
    </source>
</evidence>
<proteinExistence type="inferred from homology"/>
<dbReference type="Pfam" id="PF11705">
    <property type="entry name" value="RNA_pol_3_Rpc31"/>
    <property type="match status" value="1"/>
</dbReference>
<dbReference type="GO" id="GO:0006383">
    <property type="term" value="P:transcription by RNA polymerase III"/>
    <property type="evidence" value="ECO:0007669"/>
    <property type="project" value="InterPro"/>
</dbReference>
<feature type="compositionally biased region" description="Acidic residues" evidence="4">
    <location>
        <begin position="167"/>
        <end position="183"/>
    </location>
</feature>
<evidence type="ECO:0008006" key="7">
    <source>
        <dbReference type="Google" id="ProtNLM"/>
    </source>
</evidence>
<dbReference type="VEuPathDB" id="ToxoDB:BESB_055600"/>
<dbReference type="OrthoDB" id="346588at2759"/>
<evidence type="ECO:0000256" key="2">
    <source>
        <dbReference type="ARBA" id="ARBA00008352"/>
    </source>
</evidence>
<comment type="subcellular location">
    <subcellularLocation>
        <location evidence="1">Nucleus</location>
    </subcellularLocation>
</comment>
<evidence type="ECO:0000313" key="5">
    <source>
        <dbReference type="EMBL" id="PFH35909.1"/>
    </source>
</evidence>
<name>A0A2A9MDF8_BESBE</name>
<feature type="region of interest" description="Disordered" evidence="4">
    <location>
        <begin position="1"/>
        <end position="26"/>
    </location>
</feature>
<accession>A0A2A9MDF8</accession>
<comment type="similarity">
    <text evidence="2">Belongs to the eukaryotic RPC7 RNA polymerase subunit family.</text>
</comment>
<dbReference type="PANTHER" id="PTHR15367">
    <property type="entry name" value="DNA-DIRECTED RNA POLYMERASE III"/>
    <property type="match status" value="1"/>
</dbReference>
<feature type="compositionally biased region" description="Gly residues" evidence="4">
    <location>
        <begin position="1"/>
        <end position="13"/>
    </location>
</feature>
<dbReference type="AlphaFoldDB" id="A0A2A9MDF8"/>
<dbReference type="GO" id="GO:0005666">
    <property type="term" value="C:RNA polymerase III complex"/>
    <property type="evidence" value="ECO:0007669"/>
    <property type="project" value="TreeGrafter"/>
</dbReference>
<feature type="compositionally biased region" description="Acidic residues" evidence="4">
    <location>
        <begin position="192"/>
        <end position="209"/>
    </location>
</feature>
<feature type="compositionally biased region" description="Basic and acidic residues" evidence="4">
    <location>
        <begin position="136"/>
        <end position="166"/>
    </location>
</feature>
<feature type="region of interest" description="Disordered" evidence="4">
    <location>
        <begin position="128"/>
        <end position="209"/>
    </location>
</feature>
<organism evidence="5 6">
    <name type="scientific">Besnoitia besnoiti</name>
    <name type="common">Apicomplexan protozoan</name>
    <dbReference type="NCBI Taxonomy" id="94643"/>
    <lineage>
        <taxon>Eukaryota</taxon>
        <taxon>Sar</taxon>
        <taxon>Alveolata</taxon>
        <taxon>Apicomplexa</taxon>
        <taxon>Conoidasida</taxon>
        <taxon>Coccidia</taxon>
        <taxon>Eucoccidiorida</taxon>
        <taxon>Eimeriorina</taxon>
        <taxon>Sarcocystidae</taxon>
        <taxon>Besnoitia</taxon>
    </lineage>
</organism>
<evidence type="ECO:0000256" key="3">
    <source>
        <dbReference type="ARBA" id="ARBA00023242"/>
    </source>
</evidence>
<dbReference type="RefSeq" id="XP_029219918.1">
    <property type="nucleotide sequence ID" value="XM_029363995.1"/>
</dbReference>
<evidence type="ECO:0000313" key="6">
    <source>
        <dbReference type="Proteomes" id="UP000224006"/>
    </source>
</evidence>
<dbReference type="KEGG" id="bbes:BESB_055600"/>
<keyword evidence="3" id="KW-0539">Nucleus</keyword>
<protein>
    <recommendedName>
        <fullName evidence="7">DNA-directed RNA polymerase III subunit Rpc31</fullName>
    </recommendedName>
</protein>
<sequence>MRGGRGGRGGGSAGDRRPWVRDGTERRGPVIEEAPLYPPNPELQRAVPLDPSMGCLVLIHRLLTNYWRSSEFYIADRPPKPEVARYSNRSQNQVYDLELRKDATVSHCRKDYFPAELLQSKLLRPTRGSGRACAADSRRQRLKEMEQKESESKGADDKQRNTGAEEKNEDELFPAEELEDFGGDDYAHDYYADEDLDDHLEDADDGGVF</sequence>